<gene>
    <name evidence="16" type="primary">CAMKK2</name>
    <name evidence="16" type="ORF">BLAG_LOCUS2301</name>
</gene>
<keyword evidence="7 13" id="KW-0067">ATP-binding</keyword>
<dbReference type="Proteomes" id="UP000838412">
    <property type="component" value="Chromosome 1"/>
</dbReference>
<dbReference type="EMBL" id="OV696686">
    <property type="protein sequence ID" value="CAH1233584.1"/>
    <property type="molecule type" value="Genomic_DNA"/>
</dbReference>
<dbReference type="InterPro" id="IPR008271">
    <property type="entry name" value="Ser/Thr_kinase_AS"/>
</dbReference>
<dbReference type="PANTHER" id="PTHR24346">
    <property type="entry name" value="MAP/MICROTUBULE AFFINITY-REGULATING KINASE"/>
    <property type="match status" value="1"/>
</dbReference>
<keyword evidence="2" id="KW-0963">Cytoplasm</keyword>
<dbReference type="GO" id="GO:0005516">
    <property type="term" value="F:calmodulin binding"/>
    <property type="evidence" value="ECO:0007669"/>
    <property type="project" value="UniProtKB-KW"/>
</dbReference>
<sequence>MGNSAFKNGGRVKLVGTANQYIDKVRFSETDQLEHLPDSNLAVVGLAGGDQNSALALDSVQQKERLPDMSAVNDQTPYLTSKDSKMHSSELEAGGEVGVTVNSEVDTSKCPQSPLEVTKNMNQAESLKSKTPNGIQVTGEGALTQQHHPHDIKEKQKSIPDSESQEKDMSYASNTSDLPLTAVPPRQLGRTETRYSLPEDIVFVLDKVKGSQLPDLDRKPSVVVTDSQNTVSPSGPEETSRSKELLDRPIYPSLPYSPYASPMASPRLTPRYPRRPATESHTVSIMDKEDFTQLNQYRLKEEIGKGAYGVVKLAYDEKDDTNYAMKIISKKKLIKRDFFRRPPTRGAGGRSAAANSSRGLQQIYKEIAILKKLHHPNIVHLKEVLDDPQDDYLYLVFELVEKGPVLEVPTNDPLSEDQAREYFRDVLLGLEYLQYQKIVHGDIKPSNLLLGDDGHVKIADFGVSNEYDGVDALMTSSVGTPAFMAPETLSESTDKYSGKGLDVWALGVTLYCFVYGHCPFEDTSILALHTKIRTQDLTFPNRCDVSVGLKELLQKMLDKDPLSRITLPDIKVDQWVTEEGALPLPTEAENCTLVEVTDDEVTNCVKQVPQLNTLILVKSMLRKRSFSNPFRQGEGSASP</sequence>
<evidence type="ECO:0000256" key="14">
    <source>
        <dbReference type="SAM" id="MobiDB-lite"/>
    </source>
</evidence>
<evidence type="ECO:0000256" key="9">
    <source>
        <dbReference type="ARBA" id="ARBA00047307"/>
    </source>
</evidence>
<evidence type="ECO:0000313" key="17">
    <source>
        <dbReference type="Proteomes" id="UP000838412"/>
    </source>
</evidence>
<evidence type="ECO:0000256" key="7">
    <source>
        <dbReference type="ARBA" id="ARBA00022840"/>
    </source>
</evidence>
<evidence type="ECO:0000256" key="2">
    <source>
        <dbReference type="ARBA" id="ARBA00022490"/>
    </source>
</evidence>
<evidence type="ECO:0000256" key="3">
    <source>
        <dbReference type="ARBA" id="ARBA00022527"/>
    </source>
</evidence>
<feature type="compositionally biased region" description="Low complexity" evidence="14">
    <location>
        <begin position="256"/>
        <end position="266"/>
    </location>
</feature>
<feature type="region of interest" description="Disordered" evidence="14">
    <location>
        <begin position="214"/>
        <end position="244"/>
    </location>
</feature>
<evidence type="ECO:0000256" key="13">
    <source>
        <dbReference type="PROSITE-ProRule" id="PRU10141"/>
    </source>
</evidence>
<evidence type="ECO:0000256" key="10">
    <source>
        <dbReference type="ARBA" id="ARBA00047430"/>
    </source>
</evidence>
<dbReference type="GO" id="GO:0005634">
    <property type="term" value="C:nucleus"/>
    <property type="evidence" value="ECO:0007669"/>
    <property type="project" value="UniProtKB-ARBA"/>
</dbReference>
<protein>
    <submittedName>
        <fullName evidence="16">CAMKK2 protein</fullName>
    </submittedName>
</protein>
<evidence type="ECO:0000256" key="6">
    <source>
        <dbReference type="ARBA" id="ARBA00022777"/>
    </source>
</evidence>
<evidence type="ECO:0000256" key="4">
    <source>
        <dbReference type="ARBA" id="ARBA00022679"/>
    </source>
</evidence>
<feature type="region of interest" description="Disordered" evidence="14">
    <location>
        <begin position="142"/>
        <end position="192"/>
    </location>
</feature>
<feature type="region of interest" description="Disordered" evidence="14">
    <location>
        <begin position="256"/>
        <end position="281"/>
    </location>
</feature>
<comment type="catalytic activity">
    <reaction evidence="11">
        <text>L-threonyl-[protein] + ATP = O-phospho-L-threonyl-[protein] + ADP + H(+)</text>
        <dbReference type="Rhea" id="RHEA:46608"/>
        <dbReference type="Rhea" id="RHEA-COMP:11060"/>
        <dbReference type="Rhea" id="RHEA-COMP:11605"/>
        <dbReference type="ChEBI" id="CHEBI:15378"/>
        <dbReference type="ChEBI" id="CHEBI:30013"/>
        <dbReference type="ChEBI" id="CHEBI:30616"/>
        <dbReference type="ChEBI" id="CHEBI:61977"/>
        <dbReference type="ChEBI" id="CHEBI:456216"/>
        <dbReference type="EC" id="2.7.11.1"/>
    </reaction>
</comment>
<evidence type="ECO:0000313" key="16">
    <source>
        <dbReference type="EMBL" id="CAH1233584.1"/>
    </source>
</evidence>
<dbReference type="Gene3D" id="3.30.200.20">
    <property type="entry name" value="Phosphorylase Kinase, domain 1"/>
    <property type="match status" value="1"/>
</dbReference>
<dbReference type="PROSITE" id="PS00108">
    <property type="entry name" value="PROTEIN_KINASE_ST"/>
    <property type="match status" value="1"/>
</dbReference>
<comment type="catalytic activity">
    <reaction evidence="12">
        <text>L-seryl-[protein] + ATP = O-phospho-L-seryl-[protein] + ADP + H(+)</text>
        <dbReference type="Rhea" id="RHEA:17989"/>
        <dbReference type="Rhea" id="RHEA-COMP:9863"/>
        <dbReference type="Rhea" id="RHEA-COMP:11604"/>
        <dbReference type="ChEBI" id="CHEBI:15378"/>
        <dbReference type="ChEBI" id="CHEBI:29999"/>
        <dbReference type="ChEBI" id="CHEBI:30616"/>
        <dbReference type="ChEBI" id="CHEBI:83421"/>
        <dbReference type="ChEBI" id="CHEBI:456216"/>
        <dbReference type="EC" id="2.7.11.1"/>
    </reaction>
</comment>
<keyword evidence="17" id="KW-1185">Reference proteome</keyword>
<keyword evidence="3" id="KW-0723">Serine/threonine-protein kinase</keyword>
<name>A0A8J9YQH4_BRALA</name>
<dbReference type="GO" id="GO:0005737">
    <property type="term" value="C:cytoplasm"/>
    <property type="evidence" value="ECO:0007669"/>
    <property type="project" value="UniProtKB-SubCell"/>
</dbReference>
<dbReference type="GO" id="GO:0035556">
    <property type="term" value="P:intracellular signal transduction"/>
    <property type="evidence" value="ECO:0007669"/>
    <property type="project" value="TreeGrafter"/>
</dbReference>
<dbReference type="SMART" id="SM00220">
    <property type="entry name" value="S_TKc"/>
    <property type="match status" value="1"/>
</dbReference>
<comment type="catalytic activity">
    <reaction evidence="9">
        <text>L-threonyl-[protein] + ATP = O-phospho-L-threonyl-[protein] + ADP + H(+)</text>
        <dbReference type="Rhea" id="RHEA:46608"/>
        <dbReference type="Rhea" id="RHEA-COMP:11060"/>
        <dbReference type="Rhea" id="RHEA-COMP:11605"/>
        <dbReference type="ChEBI" id="CHEBI:15378"/>
        <dbReference type="ChEBI" id="CHEBI:30013"/>
        <dbReference type="ChEBI" id="CHEBI:30616"/>
        <dbReference type="ChEBI" id="CHEBI:61977"/>
        <dbReference type="ChEBI" id="CHEBI:456216"/>
        <dbReference type="EC" id="2.7.11.17"/>
    </reaction>
</comment>
<proteinExistence type="predicted"/>
<keyword evidence="6" id="KW-0418">Kinase</keyword>
<dbReference type="InterPro" id="IPR017441">
    <property type="entry name" value="Protein_kinase_ATP_BS"/>
</dbReference>
<comment type="subcellular location">
    <subcellularLocation>
        <location evidence="1">Cytoplasm</location>
    </subcellularLocation>
</comment>
<dbReference type="InterPro" id="IPR000719">
    <property type="entry name" value="Prot_kinase_dom"/>
</dbReference>
<dbReference type="FunFam" id="1.10.510.10:FF:000571">
    <property type="entry name" value="Maternal embryonic leucine zipper kinase"/>
    <property type="match status" value="1"/>
</dbReference>
<dbReference type="AlphaFoldDB" id="A0A8J9YQH4"/>
<keyword evidence="8" id="KW-0112">Calmodulin-binding</keyword>
<dbReference type="SUPFAM" id="SSF56112">
    <property type="entry name" value="Protein kinase-like (PK-like)"/>
    <property type="match status" value="1"/>
</dbReference>
<keyword evidence="4" id="KW-0808">Transferase</keyword>
<dbReference type="PROSITE" id="PS00107">
    <property type="entry name" value="PROTEIN_KINASE_ATP"/>
    <property type="match status" value="1"/>
</dbReference>
<dbReference type="GO" id="GO:0005524">
    <property type="term" value="F:ATP binding"/>
    <property type="evidence" value="ECO:0007669"/>
    <property type="project" value="UniProtKB-UniRule"/>
</dbReference>
<dbReference type="GO" id="GO:0004683">
    <property type="term" value="F:calcium/calmodulin-dependent protein kinase activity"/>
    <property type="evidence" value="ECO:0007669"/>
    <property type="project" value="UniProtKB-EC"/>
</dbReference>
<dbReference type="Gene3D" id="1.10.510.10">
    <property type="entry name" value="Transferase(Phosphotransferase) domain 1"/>
    <property type="match status" value="1"/>
</dbReference>
<evidence type="ECO:0000259" key="15">
    <source>
        <dbReference type="SMART" id="SM00220"/>
    </source>
</evidence>
<feature type="binding site" evidence="13">
    <location>
        <position position="326"/>
    </location>
    <ligand>
        <name>ATP</name>
        <dbReference type="ChEBI" id="CHEBI:30616"/>
    </ligand>
</feature>
<dbReference type="FunFam" id="3.30.200.20:FF:000429">
    <property type="entry name" value="Calcium/calmodulin-dependent protein kinase kinase"/>
    <property type="match status" value="1"/>
</dbReference>
<dbReference type="OrthoDB" id="68483at2759"/>
<evidence type="ECO:0000256" key="1">
    <source>
        <dbReference type="ARBA" id="ARBA00004496"/>
    </source>
</evidence>
<feature type="compositionally biased region" description="Polar residues" evidence="14">
    <location>
        <begin position="224"/>
        <end position="233"/>
    </location>
</feature>
<evidence type="ECO:0000256" key="8">
    <source>
        <dbReference type="ARBA" id="ARBA00022860"/>
    </source>
</evidence>
<evidence type="ECO:0000256" key="5">
    <source>
        <dbReference type="ARBA" id="ARBA00022741"/>
    </source>
</evidence>
<reference evidence="16" key="1">
    <citation type="submission" date="2022-01" db="EMBL/GenBank/DDBJ databases">
        <authorList>
            <person name="Braso-Vives M."/>
        </authorList>
    </citation>
    <scope>NUCLEOTIDE SEQUENCE</scope>
</reference>
<feature type="compositionally biased region" description="Basic and acidic residues" evidence="14">
    <location>
        <begin position="148"/>
        <end position="169"/>
    </location>
</feature>
<organism evidence="16 17">
    <name type="scientific">Branchiostoma lanceolatum</name>
    <name type="common">Common lancelet</name>
    <name type="synonym">Amphioxus lanceolatum</name>
    <dbReference type="NCBI Taxonomy" id="7740"/>
    <lineage>
        <taxon>Eukaryota</taxon>
        <taxon>Metazoa</taxon>
        <taxon>Chordata</taxon>
        <taxon>Cephalochordata</taxon>
        <taxon>Leptocardii</taxon>
        <taxon>Amphioxiformes</taxon>
        <taxon>Branchiostomatidae</taxon>
        <taxon>Branchiostoma</taxon>
    </lineage>
</organism>
<evidence type="ECO:0000256" key="11">
    <source>
        <dbReference type="ARBA" id="ARBA00047899"/>
    </source>
</evidence>
<dbReference type="Pfam" id="PF00069">
    <property type="entry name" value="Pkinase"/>
    <property type="match status" value="1"/>
</dbReference>
<dbReference type="InterPro" id="IPR011009">
    <property type="entry name" value="Kinase-like_dom_sf"/>
</dbReference>
<comment type="catalytic activity">
    <reaction evidence="10">
        <text>L-seryl-[protein] + ATP = O-phospho-L-seryl-[protein] + ADP + H(+)</text>
        <dbReference type="Rhea" id="RHEA:17989"/>
        <dbReference type="Rhea" id="RHEA-COMP:9863"/>
        <dbReference type="Rhea" id="RHEA-COMP:11604"/>
        <dbReference type="ChEBI" id="CHEBI:15378"/>
        <dbReference type="ChEBI" id="CHEBI:29999"/>
        <dbReference type="ChEBI" id="CHEBI:30616"/>
        <dbReference type="ChEBI" id="CHEBI:83421"/>
        <dbReference type="ChEBI" id="CHEBI:456216"/>
        <dbReference type="EC" id="2.7.11.17"/>
    </reaction>
</comment>
<accession>A0A8J9YQH4</accession>
<keyword evidence="5 13" id="KW-0547">Nucleotide-binding</keyword>
<dbReference type="PANTHER" id="PTHR24346:SF77">
    <property type="entry name" value="SERINE THREONINE PROTEIN KINASE"/>
    <property type="match status" value="1"/>
</dbReference>
<feature type="domain" description="Protein kinase" evidence="15">
    <location>
        <begin position="297"/>
        <end position="576"/>
    </location>
</feature>
<evidence type="ECO:0000256" key="12">
    <source>
        <dbReference type="ARBA" id="ARBA00048679"/>
    </source>
</evidence>